<dbReference type="InterPro" id="IPR009100">
    <property type="entry name" value="AcylCoA_DH/oxidase_NM_dom_sf"/>
</dbReference>
<dbReference type="KEGG" id="btrm:SAMEA390648703974"/>
<dbReference type="InterPro" id="IPR013786">
    <property type="entry name" value="AcylCoA_DH/ox_N"/>
</dbReference>
<dbReference type="InterPro" id="IPR037069">
    <property type="entry name" value="AcylCoA_DH/ox_N_sf"/>
</dbReference>
<dbReference type="SUPFAM" id="SSF56645">
    <property type="entry name" value="Acyl-CoA dehydrogenase NM domain-like"/>
    <property type="match status" value="1"/>
</dbReference>
<proteinExistence type="predicted"/>
<evidence type="ECO:0000313" key="3">
    <source>
        <dbReference type="Proteomes" id="UP000076825"/>
    </source>
</evidence>
<accession>A0A157SVS8</accession>
<evidence type="ECO:0000259" key="1">
    <source>
        <dbReference type="Pfam" id="PF02771"/>
    </source>
</evidence>
<gene>
    <name evidence="2" type="primary">ivd_2</name>
    <name evidence="2" type="ORF">SAMEA3906487_03974</name>
</gene>
<evidence type="ECO:0000313" key="2">
    <source>
        <dbReference type="EMBL" id="SAI74046.1"/>
    </source>
</evidence>
<dbReference type="Gene3D" id="1.10.540.10">
    <property type="entry name" value="Acyl-CoA dehydrogenase/oxidase, N-terminal domain"/>
    <property type="match status" value="1"/>
</dbReference>
<dbReference type="AlphaFoldDB" id="A0A157SVS8"/>
<keyword evidence="2" id="KW-0560">Oxidoreductase</keyword>
<dbReference type="InterPro" id="IPR046373">
    <property type="entry name" value="Acyl-CoA_Oxase/DH_mid-dom_sf"/>
</dbReference>
<dbReference type="Proteomes" id="UP000076825">
    <property type="component" value="Chromosome 1"/>
</dbReference>
<dbReference type="Gene3D" id="2.40.110.10">
    <property type="entry name" value="Butyryl-CoA Dehydrogenase, subunit A, domain 2"/>
    <property type="match status" value="1"/>
</dbReference>
<dbReference type="GO" id="GO:0050660">
    <property type="term" value="F:flavin adenine dinucleotide binding"/>
    <property type="evidence" value="ECO:0007669"/>
    <property type="project" value="InterPro"/>
</dbReference>
<feature type="domain" description="Acyl-CoA dehydrogenase/oxidase N-terminal" evidence="1">
    <location>
        <begin position="28"/>
        <end position="118"/>
    </location>
</feature>
<dbReference type="Pfam" id="PF02771">
    <property type="entry name" value="Acyl-CoA_dh_N"/>
    <property type="match status" value="1"/>
</dbReference>
<dbReference type="eggNOG" id="COG1960">
    <property type="taxonomic scope" value="Bacteria"/>
</dbReference>
<keyword evidence="3" id="KW-1185">Reference proteome</keyword>
<sequence length="372" mass="39134">MSGRQAKPEPVMRAPFRLSAETAAWLEARAEALDRGELGGPPVLARLAEAQVFGLGVAPEWGGAPGTDIGHAIEAIADLARHSLTAAFLAWGQRVVIETLLRSGNVPLARRWVPDLMAARLAGASGLSNVIKSLGGFDRLRIQAREGAGGWRLDGRIDWITNAQPDAFVATAATALPQGGVALVALHHGLPGLQRSADLPLLGLRGSATAQIDLQDVRVAEDQVLQADARQILPGLRPRLVGLQCGLSLGLARAALDVAQRAGLPGKGLQPLCDKLNERLEGSASALINGVRQDMFVSHPAALFRLRIALAEIAQQAVELELQATGGAAYLMAPHGGGFARRWREAAFLPIVTPSLVQLRAELAKLEAAAQG</sequence>
<dbReference type="EMBL" id="LT546645">
    <property type="protein sequence ID" value="SAI74046.1"/>
    <property type="molecule type" value="Genomic_DNA"/>
</dbReference>
<reference evidence="2 3" key="1">
    <citation type="submission" date="2016-04" db="EMBL/GenBank/DDBJ databases">
        <authorList>
            <consortium name="Pathogen Informatics"/>
        </authorList>
    </citation>
    <scope>NUCLEOTIDE SEQUENCE [LARGE SCALE GENOMIC DNA]</scope>
    <source>
        <strain evidence="2 3">H044680328</strain>
    </source>
</reference>
<dbReference type="OrthoDB" id="2564795at2"/>
<dbReference type="PATRIC" id="fig|123899.6.peg.3971"/>
<name>A0A157SVS8_9BORD</name>
<dbReference type="PANTHER" id="PTHR43884">
    <property type="entry name" value="ACYL-COA DEHYDROGENASE"/>
    <property type="match status" value="1"/>
</dbReference>
<dbReference type="STRING" id="123899.SAMEA3906487_03974"/>
<dbReference type="GO" id="GO:0008470">
    <property type="term" value="F:3-methylbutanoyl-CoA dehydrogenase activity"/>
    <property type="evidence" value="ECO:0007669"/>
    <property type="project" value="UniProtKB-EC"/>
</dbReference>
<dbReference type="PANTHER" id="PTHR43884:SF12">
    <property type="entry name" value="ISOVALERYL-COA DEHYDROGENASE, MITOCHONDRIAL-RELATED"/>
    <property type="match status" value="1"/>
</dbReference>
<organism evidence="2 3">
    <name type="scientific">Bordetella trematum</name>
    <dbReference type="NCBI Taxonomy" id="123899"/>
    <lineage>
        <taxon>Bacteria</taxon>
        <taxon>Pseudomonadati</taxon>
        <taxon>Pseudomonadota</taxon>
        <taxon>Betaproteobacteria</taxon>
        <taxon>Burkholderiales</taxon>
        <taxon>Alcaligenaceae</taxon>
        <taxon>Bordetella</taxon>
    </lineage>
</organism>
<protein>
    <submittedName>
        <fullName evidence="2">Isovaleryl-CoA dehydrogenase</fullName>
        <ecNumber evidence="2">1.3.8.4</ecNumber>
    </submittedName>
</protein>
<dbReference type="EC" id="1.3.8.4" evidence="2"/>